<dbReference type="SUPFAM" id="SSF55961">
    <property type="entry name" value="Bet v1-like"/>
    <property type="match status" value="1"/>
</dbReference>
<gene>
    <name evidence="3" type="ORF">DES53_102275</name>
</gene>
<evidence type="ECO:0000313" key="4">
    <source>
        <dbReference type="Proteomes" id="UP000253426"/>
    </source>
</evidence>
<comment type="similarity">
    <text evidence="1">Belongs to the AHA1 family.</text>
</comment>
<dbReference type="InterPro" id="IPR023393">
    <property type="entry name" value="START-like_dom_sf"/>
</dbReference>
<organism evidence="3 4">
    <name type="scientific">Roseimicrobium gellanilyticum</name>
    <dbReference type="NCBI Taxonomy" id="748857"/>
    <lineage>
        <taxon>Bacteria</taxon>
        <taxon>Pseudomonadati</taxon>
        <taxon>Verrucomicrobiota</taxon>
        <taxon>Verrucomicrobiia</taxon>
        <taxon>Verrucomicrobiales</taxon>
        <taxon>Verrucomicrobiaceae</taxon>
        <taxon>Roseimicrobium</taxon>
    </lineage>
</organism>
<proteinExistence type="inferred from homology"/>
<dbReference type="AlphaFoldDB" id="A0A366HQG2"/>
<evidence type="ECO:0000256" key="1">
    <source>
        <dbReference type="ARBA" id="ARBA00006817"/>
    </source>
</evidence>
<name>A0A366HQG2_9BACT</name>
<evidence type="ECO:0000313" key="3">
    <source>
        <dbReference type="EMBL" id="RBP45891.1"/>
    </source>
</evidence>
<accession>A0A366HQG2</accession>
<dbReference type="RefSeq" id="WP_113957456.1">
    <property type="nucleotide sequence ID" value="NZ_QNRR01000002.1"/>
</dbReference>
<evidence type="ECO:0000259" key="2">
    <source>
        <dbReference type="Pfam" id="PF08327"/>
    </source>
</evidence>
<keyword evidence="4" id="KW-1185">Reference proteome</keyword>
<dbReference type="Pfam" id="PF08327">
    <property type="entry name" value="AHSA1"/>
    <property type="match status" value="1"/>
</dbReference>
<dbReference type="InterPro" id="IPR013538">
    <property type="entry name" value="ASHA1/2-like_C"/>
</dbReference>
<feature type="domain" description="Activator of Hsp90 ATPase homologue 1/2-like C-terminal" evidence="2">
    <location>
        <begin position="21"/>
        <end position="149"/>
    </location>
</feature>
<dbReference type="CDD" id="cd08895">
    <property type="entry name" value="SRPBCC_CalC_Aha1-like_2"/>
    <property type="match status" value="1"/>
</dbReference>
<dbReference type="Gene3D" id="3.30.530.20">
    <property type="match status" value="1"/>
</dbReference>
<reference evidence="3 4" key="1">
    <citation type="submission" date="2018-06" db="EMBL/GenBank/DDBJ databases">
        <title>Genomic Encyclopedia of Type Strains, Phase IV (KMG-IV): sequencing the most valuable type-strain genomes for metagenomic binning, comparative biology and taxonomic classification.</title>
        <authorList>
            <person name="Goeker M."/>
        </authorList>
    </citation>
    <scope>NUCLEOTIDE SEQUENCE [LARGE SCALE GENOMIC DNA]</scope>
    <source>
        <strain evidence="3 4">DSM 25532</strain>
    </source>
</reference>
<dbReference type="EMBL" id="QNRR01000002">
    <property type="protein sequence ID" value="RBP45891.1"/>
    <property type="molecule type" value="Genomic_DNA"/>
</dbReference>
<dbReference type="Proteomes" id="UP000253426">
    <property type="component" value="Unassembled WGS sequence"/>
</dbReference>
<comment type="caution">
    <text evidence="3">The sequence shown here is derived from an EMBL/GenBank/DDBJ whole genome shotgun (WGS) entry which is preliminary data.</text>
</comment>
<dbReference type="OrthoDB" id="9786557at2"/>
<sequence>MSKESTKPVTSTIRLHRVLAAKTERVFRAFTDADALAKWMAPNGFTGKVHQIDAKVGGTYKMSFTNFNTGNSHSFGGTYLELKPNELLKYTDKFDDPNMPGEMITTITLKEVTCGTELHITQEGVPAFIPAEACYLGWQESLYLLKLLVEPEIPDQG</sequence>
<protein>
    <submittedName>
        <fullName evidence="3">Uncharacterized protein YndB with AHSA1/START domain</fullName>
    </submittedName>
</protein>